<evidence type="ECO:0000256" key="3">
    <source>
        <dbReference type="ARBA" id="ARBA00022679"/>
    </source>
</evidence>
<sequence>MTEKLSDAHVALLVPKLSGGGAEFVAAEWAKRLEKSCAAVTVISTHALDGTDAGTGREIRLQAKKFSERILELRTVLRRDRPDVLIALMPHWNVLALLASRGLRTKVVISGRNTESVLSRAVGGSLKVEMALAKIFYRRADGYIAISHPVAAEAIAKYGLDPARVWVVPNPSTAKINEVRASAARAERAAGELASDITIAVPARLVRQKQPLLAIDTAVELSKLGVEVVVVYFGDGPMRAEVTRYAKHHDVNTHFRGWVDNWFEECTSNSVVLLPSLAEGFGNVLVEAAAFGVPAVVCSRTLGAADAVVPGMTGELTLDDSPSSFAAAVLRARELRPGGIEGWLRRFSPSTSGESLERTLEQTLASRR</sequence>
<evidence type="ECO:0000256" key="1">
    <source>
        <dbReference type="ARBA" id="ARBA00021292"/>
    </source>
</evidence>
<dbReference type="Proteomes" id="UP001501204">
    <property type="component" value="Unassembled WGS sequence"/>
</dbReference>
<dbReference type="SUPFAM" id="SSF53756">
    <property type="entry name" value="UDP-Glycosyltransferase/glycogen phosphorylase"/>
    <property type="match status" value="1"/>
</dbReference>
<evidence type="ECO:0000313" key="6">
    <source>
        <dbReference type="Proteomes" id="UP001501204"/>
    </source>
</evidence>
<accession>A0ABP4W3F1</accession>
<evidence type="ECO:0000259" key="4">
    <source>
        <dbReference type="Pfam" id="PF13439"/>
    </source>
</evidence>
<keyword evidence="3" id="KW-0808">Transferase</keyword>
<protein>
    <recommendedName>
        <fullName evidence="1">D-inositol 3-phosphate glycosyltransferase</fullName>
    </recommendedName>
</protein>
<dbReference type="InterPro" id="IPR028098">
    <property type="entry name" value="Glyco_trans_4-like_N"/>
</dbReference>
<keyword evidence="6" id="KW-1185">Reference proteome</keyword>
<dbReference type="Gene3D" id="3.40.50.2000">
    <property type="entry name" value="Glycogen Phosphorylase B"/>
    <property type="match status" value="2"/>
</dbReference>
<dbReference type="PANTHER" id="PTHR45947">
    <property type="entry name" value="SULFOQUINOVOSYL TRANSFERASE SQD2"/>
    <property type="match status" value="1"/>
</dbReference>
<name>A0ABP4W3F1_9MICC</name>
<evidence type="ECO:0000256" key="2">
    <source>
        <dbReference type="ARBA" id="ARBA00022676"/>
    </source>
</evidence>
<dbReference type="EMBL" id="BAAAOA010000004">
    <property type="protein sequence ID" value="GAA1746449.1"/>
    <property type="molecule type" value="Genomic_DNA"/>
</dbReference>
<dbReference type="RefSeq" id="WP_344118915.1">
    <property type="nucleotide sequence ID" value="NZ_BAAAOA010000004.1"/>
</dbReference>
<feature type="domain" description="Glycosyltransferase subfamily 4-like N-terminal" evidence="4">
    <location>
        <begin position="20"/>
        <end position="171"/>
    </location>
</feature>
<comment type="caution">
    <text evidence="5">The sequence shown here is derived from an EMBL/GenBank/DDBJ whole genome shotgun (WGS) entry which is preliminary data.</text>
</comment>
<keyword evidence="2" id="KW-0328">Glycosyltransferase</keyword>
<dbReference type="Pfam" id="PF13692">
    <property type="entry name" value="Glyco_trans_1_4"/>
    <property type="match status" value="1"/>
</dbReference>
<dbReference type="InterPro" id="IPR050194">
    <property type="entry name" value="Glycosyltransferase_grp1"/>
</dbReference>
<gene>
    <name evidence="5" type="ORF">GCM10009767_01350</name>
</gene>
<reference evidence="6" key="1">
    <citation type="journal article" date="2019" name="Int. J. Syst. Evol. Microbiol.">
        <title>The Global Catalogue of Microorganisms (GCM) 10K type strain sequencing project: providing services to taxonomists for standard genome sequencing and annotation.</title>
        <authorList>
            <consortium name="The Broad Institute Genomics Platform"/>
            <consortium name="The Broad Institute Genome Sequencing Center for Infectious Disease"/>
            <person name="Wu L."/>
            <person name="Ma J."/>
        </authorList>
    </citation>
    <scope>NUCLEOTIDE SEQUENCE [LARGE SCALE GENOMIC DNA]</scope>
    <source>
        <strain evidence="6">JCM 14735</strain>
    </source>
</reference>
<organism evidence="5 6">
    <name type="scientific">Kocuria aegyptia</name>
    <dbReference type="NCBI Taxonomy" id="330943"/>
    <lineage>
        <taxon>Bacteria</taxon>
        <taxon>Bacillati</taxon>
        <taxon>Actinomycetota</taxon>
        <taxon>Actinomycetes</taxon>
        <taxon>Micrococcales</taxon>
        <taxon>Micrococcaceae</taxon>
        <taxon>Kocuria</taxon>
    </lineage>
</organism>
<evidence type="ECO:0000313" key="5">
    <source>
        <dbReference type="EMBL" id="GAA1746449.1"/>
    </source>
</evidence>
<dbReference type="PANTHER" id="PTHR45947:SF3">
    <property type="entry name" value="SULFOQUINOVOSYL TRANSFERASE SQD2"/>
    <property type="match status" value="1"/>
</dbReference>
<dbReference type="Pfam" id="PF13439">
    <property type="entry name" value="Glyco_transf_4"/>
    <property type="match status" value="1"/>
</dbReference>
<proteinExistence type="predicted"/>